<feature type="compositionally biased region" description="Polar residues" evidence="1">
    <location>
        <begin position="15"/>
        <end position="26"/>
    </location>
</feature>
<dbReference type="PANTHER" id="PTHR37283">
    <property type="entry name" value="PH DOMAIN-CONTAINING PROTEIN YHR131C"/>
    <property type="match status" value="1"/>
</dbReference>
<dbReference type="SUPFAM" id="SSF50729">
    <property type="entry name" value="PH domain-like"/>
    <property type="match status" value="1"/>
</dbReference>
<dbReference type="InterPro" id="IPR001849">
    <property type="entry name" value="PH_domain"/>
</dbReference>
<dbReference type="SMART" id="SM00233">
    <property type="entry name" value="PH"/>
    <property type="match status" value="1"/>
</dbReference>
<sequence length="369" mass="41380">MTGTEPKILVATFAQPSSTRRSTQLATEKRPNTCRGKSEGTIRTQANWYPEDMSKSRISAQSPLPETVENKSMGEKVTQKLDFHLMEGPLERKPVLHVGGRKASSRTWGTFYAVLVRRTLCVYHEHKYSTKSSASASPLHLTGAVCTPESDYTKKDNCFRLRLMDGSEYLFRAPTPESLHQWVIKLRHNSGMEASDLLRDAVPASEMSSRIMSGSLMLDLCQSIPAQSTDLARVAKPPYWKKTSNVTAEVPKLKCHYVPGESMMVDDADPENNSTRRRSQSFSSVLYQKVTATLDTEDPSSFSVTLFIGDRLLPRGRSHSFAAPPLDSLRRNTTDLKSQNKSVLSKFFKIATFCFVDCFAHSWHSLDEL</sequence>
<accession>A0ABN9M6U1</accession>
<dbReference type="InterPro" id="IPR001605">
    <property type="entry name" value="PH_dom-spectrin-type"/>
</dbReference>
<evidence type="ECO:0000313" key="4">
    <source>
        <dbReference type="Proteomes" id="UP001176940"/>
    </source>
</evidence>
<dbReference type="PROSITE" id="PS50003">
    <property type="entry name" value="PH_DOMAIN"/>
    <property type="match status" value="1"/>
</dbReference>
<feature type="compositionally biased region" description="Basic and acidic residues" evidence="1">
    <location>
        <begin position="27"/>
        <end position="38"/>
    </location>
</feature>
<dbReference type="Gene3D" id="2.30.29.30">
    <property type="entry name" value="Pleckstrin-homology domain (PH domain)/Phosphotyrosine-binding domain (PTB)"/>
    <property type="match status" value="1"/>
</dbReference>
<gene>
    <name evidence="3" type="ORF">RIMI_LOCUS17224297</name>
</gene>
<evidence type="ECO:0000313" key="3">
    <source>
        <dbReference type="EMBL" id="CAJ0960354.1"/>
    </source>
</evidence>
<keyword evidence="4" id="KW-1185">Reference proteome</keyword>
<feature type="domain" description="PH" evidence="2">
    <location>
        <begin position="83"/>
        <end position="191"/>
    </location>
</feature>
<evidence type="ECO:0000259" key="2">
    <source>
        <dbReference type="PROSITE" id="PS50003"/>
    </source>
</evidence>
<organism evidence="3 4">
    <name type="scientific">Ranitomeya imitator</name>
    <name type="common">mimic poison frog</name>
    <dbReference type="NCBI Taxonomy" id="111125"/>
    <lineage>
        <taxon>Eukaryota</taxon>
        <taxon>Metazoa</taxon>
        <taxon>Chordata</taxon>
        <taxon>Craniata</taxon>
        <taxon>Vertebrata</taxon>
        <taxon>Euteleostomi</taxon>
        <taxon>Amphibia</taxon>
        <taxon>Batrachia</taxon>
        <taxon>Anura</taxon>
        <taxon>Neobatrachia</taxon>
        <taxon>Hyloidea</taxon>
        <taxon>Dendrobatidae</taxon>
        <taxon>Dendrobatinae</taxon>
        <taxon>Ranitomeya</taxon>
    </lineage>
</organism>
<feature type="region of interest" description="Disordered" evidence="1">
    <location>
        <begin position="15"/>
        <end position="38"/>
    </location>
</feature>
<reference evidence="3" key="1">
    <citation type="submission" date="2023-07" db="EMBL/GenBank/DDBJ databases">
        <authorList>
            <person name="Stuckert A."/>
        </authorList>
    </citation>
    <scope>NUCLEOTIDE SEQUENCE</scope>
</reference>
<protein>
    <recommendedName>
        <fullName evidence="2">PH domain-containing protein</fullName>
    </recommendedName>
</protein>
<proteinExistence type="predicted"/>
<dbReference type="PRINTS" id="PR00683">
    <property type="entry name" value="SPECTRINPH"/>
</dbReference>
<dbReference type="Pfam" id="PF15410">
    <property type="entry name" value="PH_9"/>
    <property type="match status" value="1"/>
</dbReference>
<dbReference type="InterPro" id="IPR041681">
    <property type="entry name" value="PH_9"/>
</dbReference>
<feature type="region of interest" description="Disordered" evidence="1">
    <location>
        <begin position="50"/>
        <end position="70"/>
    </location>
</feature>
<comment type="caution">
    <text evidence="3">The sequence shown here is derived from an EMBL/GenBank/DDBJ whole genome shotgun (WGS) entry which is preliminary data.</text>
</comment>
<evidence type="ECO:0000256" key="1">
    <source>
        <dbReference type="SAM" id="MobiDB-lite"/>
    </source>
</evidence>
<dbReference type="PANTHER" id="PTHR37283:SF1">
    <property type="entry name" value="PH DOMAIN-CONTAINING PROTEIN YHR131C"/>
    <property type="match status" value="1"/>
</dbReference>
<name>A0ABN9M6U1_9NEOB</name>
<dbReference type="Proteomes" id="UP001176940">
    <property type="component" value="Unassembled WGS sequence"/>
</dbReference>
<dbReference type="InterPro" id="IPR011993">
    <property type="entry name" value="PH-like_dom_sf"/>
</dbReference>
<dbReference type="EMBL" id="CAUEEQ010049757">
    <property type="protein sequence ID" value="CAJ0960354.1"/>
    <property type="molecule type" value="Genomic_DNA"/>
</dbReference>